<dbReference type="Pfam" id="PF13714">
    <property type="entry name" value="PEP_mutase"/>
    <property type="match status" value="1"/>
</dbReference>
<dbReference type="InterPro" id="IPR040442">
    <property type="entry name" value="Pyrv_kinase-like_dom_sf"/>
</dbReference>
<dbReference type="GO" id="GO:0016829">
    <property type="term" value="F:lyase activity"/>
    <property type="evidence" value="ECO:0007669"/>
    <property type="project" value="UniProtKB-KW"/>
</dbReference>
<dbReference type="InterPro" id="IPR039556">
    <property type="entry name" value="ICL/PEPM"/>
</dbReference>
<dbReference type="AlphaFoldDB" id="A0A5B2VVW9"/>
<accession>A0A5B2VVW9</accession>
<keyword evidence="1" id="KW-0670">Pyruvate</keyword>
<dbReference type="InterPro" id="IPR015813">
    <property type="entry name" value="Pyrv/PenolPyrv_kinase-like_dom"/>
</dbReference>
<dbReference type="EMBL" id="VUOC01000002">
    <property type="protein sequence ID" value="KAA2242728.1"/>
    <property type="molecule type" value="Genomic_DNA"/>
</dbReference>
<dbReference type="Proteomes" id="UP000324611">
    <property type="component" value="Unassembled WGS sequence"/>
</dbReference>
<dbReference type="PANTHER" id="PTHR42905">
    <property type="entry name" value="PHOSPHOENOLPYRUVATE CARBOXYLASE"/>
    <property type="match status" value="1"/>
</dbReference>
<reference evidence="1 2" key="2">
    <citation type="submission" date="2019-09" db="EMBL/GenBank/DDBJ databases">
        <authorList>
            <person name="Jin C."/>
        </authorList>
    </citation>
    <scope>NUCLEOTIDE SEQUENCE [LARGE SCALE GENOMIC DNA]</scope>
    <source>
        <strain evidence="1 2">BN140078</strain>
    </source>
</reference>
<dbReference type="RefSeq" id="WP_149837601.1">
    <property type="nucleotide sequence ID" value="NZ_VUOC01000002.1"/>
</dbReference>
<name>A0A5B2VVW9_9BACT</name>
<reference evidence="1 2" key="1">
    <citation type="submission" date="2019-09" db="EMBL/GenBank/DDBJ databases">
        <title>Chitinophaga ginsengihumi sp. nov., isolated from soil of ginseng rhizosphere.</title>
        <authorList>
            <person name="Lee J."/>
        </authorList>
    </citation>
    <scope>NUCLEOTIDE SEQUENCE [LARGE SCALE GENOMIC DNA]</scope>
    <source>
        <strain evidence="1 2">BN140078</strain>
    </source>
</reference>
<keyword evidence="1" id="KW-0456">Lyase</keyword>
<protein>
    <submittedName>
        <fullName evidence="1">Isocitrate lyase/phosphoenolpyruvate mutase family protein</fullName>
    </submittedName>
</protein>
<evidence type="ECO:0000313" key="1">
    <source>
        <dbReference type="EMBL" id="KAA2242728.1"/>
    </source>
</evidence>
<proteinExistence type="predicted"/>
<dbReference type="PANTHER" id="PTHR42905:SF16">
    <property type="entry name" value="CARBOXYPHOSPHONOENOLPYRUVATE PHOSPHONOMUTASE-LIKE PROTEIN (AFU_ORTHOLOGUE AFUA_5G07230)"/>
    <property type="match status" value="1"/>
</dbReference>
<dbReference type="CDD" id="cd00377">
    <property type="entry name" value="ICL_PEPM"/>
    <property type="match status" value="1"/>
</dbReference>
<dbReference type="Gene3D" id="3.20.20.60">
    <property type="entry name" value="Phosphoenolpyruvate-binding domains"/>
    <property type="match status" value="1"/>
</dbReference>
<gene>
    <name evidence="1" type="ORF">F0L74_09380</name>
</gene>
<keyword evidence="2" id="KW-1185">Reference proteome</keyword>
<comment type="caution">
    <text evidence="1">The sequence shown here is derived from an EMBL/GenBank/DDBJ whole genome shotgun (WGS) entry which is preliminary data.</text>
</comment>
<dbReference type="SUPFAM" id="SSF51621">
    <property type="entry name" value="Phosphoenolpyruvate/pyruvate domain"/>
    <property type="match status" value="1"/>
</dbReference>
<organism evidence="1 2">
    <name type="scientific">Chitinophaga agrisoli</name>
    <dbReference type="NCBI Taxonomy" id="2607653"/>
    <lineage>
        <taxon>Bacteria</taxon>
        <taxon>Pseudomonadati</taxon>
        <taxon>Bacteroidota</taxon>
        <taxon>Chitinophagia</taxon>
        <taxon>Chitinophagales</taxon>
        <taxon>Chitinophagaceae</taxon>
        <taxon>Chitinophaga</taxon>
    </lineage>
</organism>
<sequence length="269" mass="28422">MQDLVTQFRALHQQDSPLILPNVWDAGGAVIATSLGAKAVATTSAGVAWSLGYPDGHTLPTNLQVELTKRIARVITVPLSVDMENGYSADPEIVAQNVIEIIRAGASGINLEDGRDSPEIVIAKIKAIREATAKEGLDVFINLRTDIYLQQLVPSDKAVETTIKRGLAYKEAGADGLFVPGLAASGDIKAITQALAMPVNVMAWPGLPAALKLAELGVKRLSAGSGISQIVWQGVADMTKDFLANGDSASLTKENMSYGDLQALFSRIS</sequence>
<evidence type="ECO:0000313" key="2">
    <source>
        <dbReference type="Proteomes" id="UP000324611"/>
    </source>
</evidence>